<dbReference type="Proteomes" id="UP000546162">
    <property type="component" value="Unassembled WGS sequence"/>
</dbReference>
<dbReference type="InterPro" id="IPR046923">
    <property type="entry name" value="CATRA-C"/>
</dbReference>
<evidence type="ECO:0000259" key="2">
    <source>
        <dbReference type="Pfam" id="PF20269"/>
    </source>
</evidence>
<dbReference type="Pfam" id="PF10137">
    <property type="entry name" value="CAP12-PCTIR_TIR"/>
    <property type="match status" value="1"/>
</dbReference>
<evidence type="ECO:0000259" key="1">
    <source>
        <dbReference type="Pfam" id="PF10137"/>
    </source>
</evidence>
<comment type="caution">
    <text evidence="4">The sequence shown here is derived from an EMBL/GenBank/DDBJ whole genome shotgun (WGS) entry which is preliminary data.</text>
</comment>
<feature type="domain" description="CASPASE and TPR Repeat-Associated C-terminal" evidence="3">
    <location>
        <begin position="219"/>
        <end position="339"/>
    </location>
</feature>
<reference evidence="4 5" key="1">
    <citation type="submission" date="2020-08" db="EMBL/GenBank/DDBJ databases">
        <title>Sequencing the genomes of 1000 actinobacteria strains.</title>
        <authorList>
            <person name="Klenk H.-P."/>
        </authorList>
    </citation>
    <scope>NUCLEOTIDE SEQUENCE [LARGE SCALE GENOMIC DNA]</scope>
    <source>
        <strain evidence="4 5">DSM 45809</strain>
    </source>
</reference>
<dbReference type="InterPro" id="IPR046922">
    <property type="entry name" value="CATRA-N"/>
</dbReference>
<name>A0A7W7MCH4_9ACTN</name>
<sequence length="721" mass="77989">MTTSELVEQELVAHLYAPLDGPDAATALRWIGRFWERCRTQLGMTDPILGADLAAGLPADPAAEPEGALAGLQDPAVRFQVIARREHDVLNLSFAIASPAAVVRDRPRIGAAVPPGWHEYTRWWDKLGGAEPSGLLGGALVYLAKAADPAAAEVRAAVPSRPDDGAGWWSRRGALDDFAAWETTPAGSRPDRRLVLIGAMDQDEPLSRFAWSDGGTALPPLGRYLMHATKLRYQARVLDAGQLRQLRSRLTGRVAEIRDRLRAGGPGEPVDLAAFAADEAELAAALGGLRRMRQSVRIARANMDRSLPVPLPADAEVAEWLTGRIDDDVEYLDATREEAERVEKLVPAQWAPDTAAKPDVEYRVGFGIDVVDYSSRSAPRRREVQRRVAGLVEQVITGLGLPLHDTDRQDAGDGMMVVLPASVPAHLALPKLLHGWRAAMRADNAAHPADRIRLRLSVGSGPFAVAAIGFSDNTIISIGRLLDSSALREAVAAHPDADVVALVTDRTHEDVVGEGYDGLTEDEFRSVDVRVKTFDRKAWLWTGGAGRPAAPAVVAEPEPVRREIFVVHGRDTPASAAVFGLLRSLDLRPLDWEEVVGRTGKPTPYREEVVRAGFAIGPASLVLLTPDDVNGTHPDTLIRAGRALALYPDQTIVVQIGAAGRVTELDGREIVRLDGDSRADREVFVQRVAQRLRIAGFPIDTSGADWLDPARFAGLWGKSPT</sequence>
<evidence type="ECO:0000313" key="5">
    <source>
        <dbReference type="Proteomes" id="UP000546162"/>
    </source>
</evidence>
<gene>
    <name evidence="4" type="ORF">BJY16_008603</name>
</gene>
<dbReference type="InterPro" id="IPR019302">
    <property type="entry name" value="CAP12/PCTIR_TIR_dom"/>
</dbReference>
<evidence type="ECO:0000313" key="4">
    <source>
        <dbReference type="EMBL" id="MBB4745144.1"/>
    </source>
</evidence>
<dbReference type="EMBL" id="JACHNB010000001">
    <property type="protein sequence ID" value="MBB4745144.1"/>
    <property type="molecule type" value="Genomic_DNA"/>
</dbReference>
<dbReference type="AlphaFoldDB" id="A0A7W7MCH4"/>
<dbReference type="Pfam" id="PF20269">
    <property type="entry name" value="CATRA-N"/>
    <property type="match status" value="1"/>
</dbReference>
<dbReference type="RefSeq" id="WP_185045425.1">
    <property type="nucleotide sequence ID" value="NZ_BAABFG010000005.1"/>
</dbReference>
<dbReference type="GO" id="GO:0050135">
    <property type="term" value="F:NADP+ nucleosidase activity"/>
    <property type="evidence" value="ECO:0007669"/>
    <property type="project" value="InterPro"/>
</dbReference>
<dbReference type="NCBIfam" id="NF038357">
    <property type="entry name" value="BN6_48550_fam"/>
    <property type="match status" value="1"/>
</dbReference>
<keyword evidence="5" id="KW-1185">Reference proteome</keyword>
<evidence type="ECO:0000259" key="3">
    <source>
        <dbReference type="Pfam" id="PF20270"/>
    </source>
</evidence>
<feature type="domain" description="CD-NTase-associated protein 12/Pycsar effector protein TIR" evidence="1">
    <location>
        <begin position="564"/>
        <end position="639"/>
    </location>
</feature>
<feature type="domain" description="CASPASE and TPR Repeat-Associated N-terminal" evidence="2">
    <location>
        <begin position="10"/>
        <end position="214"/>
    </location>
</feature>
<protein>
    <submittedName>
        <fullName evidence="4">Uncharacterized protein</fullName>
    </submittedName>
</protein>
<organism evidence="4 5">
    <name type="scientific">Actinoplanes octamycinicus</name>
    <dbReference type="NCBI Taxonomy" id="135948"/>
    <lineage>
        <taxon>Bacteria</taxon>
        <taxon>Bacillati</taxon>
        <taxon>Actinomycetota</taxon>
        <taxon>Actinomycetes</taxon>
        <taxon>Micromonosporales</taxon>
        <taxon>Micromonosporaceae</taxon>
        <taxon>Actinoplanes</taxon>
    </lineage>
</organism>
<proteinExistence type="predicted"/>
<dbReference type="Pfam" id="PF20270">
    <property type="entry name" value="CATRA-C"/>
    <property type="match status" value="1"/>
</dbReference>
<accession>A0A7W7MCH4</accession>